<accession>A0A382WRB4</accession>
<dbReference type="EMBL" id="UINC01161837">
    <property type="protein sequence ID" value="SVD61253.1"/>
    <property type="molecule type" value="Genomic_DNA"/>
</dbReference>
<organism evidence="1">
    <name type="scientific">marine metagenome</name>
    <dbReference type="NCBI Taxonomy" id="408172"/>
    <lineage>
        <taxon>unclassified sequences</taxon>
        <taxon>metagenomes</taxon>
        <taxon>ecological metagenomes</taxon>
    </lineage>
</organism>
<dbReference type="Gene3D" id="3.40.50.1000">
    <property type="entry name" value="HAD superfamily/HAD-like"/>
    <property type="match status" value="1"/>
</dbReference>
<evidence type="ECO:0008006" key="2">
    <source>
        <dbReference type="Google" id="ProtNLM"/>
    </source>
</evidence>
<dbReference type="Gene3D" id="3.90.1470.20">
    <property type="match status" value="1"/>
</dbReference>
<sequence length="247" mass="29053">MNIGIDFDNTIARYDNLFKEIALLEGFIDKGWTGSGKRELRNYLLELPDGKITWMKLQGLIYGKYMYRAELMPGVANFLLQCKLRNYPVFIVSHKTEFGHFDLEKIPLRKEAMKWMQIKRFFDSQNFGINKDNIHFANTREEKVDKIAQMNCTFFIDDLPEVFTEPLFPNKTIKILFDKFSYSNYDKTINIFESWSNISNHIIRDTSTDDILLWINSFLHLPSAKLLKISGRGNSQIYMLTTNDKKK</sequence>
<dbReference type="InterPro" id="IPR036412">
    <property type="entry name" value="HAD-like_sf"/>
</dbReference>
<dbReference type="SUPFAM" id="SSF56784">
    <property type="entry name" value="HAD-like"/>
    <property type="match status" value="1"/>
</dbReference>
<name>A0A382WRB4_9ZZZZ</name>
<protein>
    <recommendedName>
        <fullName evidence="2">Haloacid dehalogenase-like hydrolase</fullName>
    </recommendedName>
</protein>
<dbReference type="AlphaFoldDB" id="A0A382WRB4"/>
<proteinExistence type="predicted"/>
<evidence type="ECO:0000313" key="1">
    <source>
        <dbReference type="EMBL" id="SVD61253.1"/>
    </source>
</evidence>
<reference evidence="1" key="1">
    <citation type="submission" date="2018-05" db="EMBL/GenBank/DDBJ databases">
        <authorList>
            <person name="Lanie J.A."/>
            <person name="Ng W.-L."/>
            <person name="Kazmierczak K.M."/>
            <person name="Andrzejewski T.M."/>
            <person name="Davidsen T.M."/>
            <person name="Wayne K.J."/>
            <person name="Tettelin H."/>
            <person name="Glass J.I."/>
            <person name="Rusch D."/>
            <person name="Podicherti R."/>
            <person name="Tsui H.-C.T."/>
            <person name="Winkler M.E."/>
        </authorList>
    </citation>
    <scope>NUCLEOTIDE SEQUENCE</scope>
</reference>
<gene>
    <name evidence="1" type="ORF">METZ01_LOCUS414107</name>
</gene>
<dbReference type="InterPro" id="IPR023214">
    <property type="entry name" value="HAD_sf"/>
</dbReference>
<feature type="non-terminal residue" evidence="1">
    <location>
        <position position="247"/>
    </location>
</feature>